<keyword evidence="7 14" id="KW-0479">Metal-binding</keyword>
<dbReference type="PRINTS" id="PR00119">
    <property type="entry name" value="CATATPASE"/>
</dbReference>
<evidence type="ECO:0000256" key="5">
    <source>
        <dbReference type="ARBA" id="ARBA00022553"/>
    </source>
</evidence>
<dbReference type="InterPro" id="IPR018303">
    <property type="entry name" value="ATPase_P-typ_P_site"/>
</dbReference>
<proteinExistence type="inferred from homology"/>
<evidence type="ECO:0000256" key="9">
    <source>
        <dbReference type="ARBA" id="ARBA00022989"/>
    </source>
</evidence>
<evidence type="ECO:0000256" key="3">
    <source>
        <dbReference type="ARBA" id="ARBA00022448"/>
    </source>
</evidence>
<evidence type="ECO:0000256" key="11">
    <source>
        <dbReference type="ARBA" id="ARBA00023136"/>
    </source>
</evidence>
<dbReference type="PRINTS" id="PR00941">
    <property type="entry name" value="CDATPASE"/>
</dbReference>
<keyword evidence="3" id="KW-0813">Transport</keyword>
<comment type="catalytic activity">
    <reaction evidence="13">
        <text>Cd(2+)(in) + ATP + H2O = Cd(2+)(out) + ADP + phosphate + H(+)</text>
        <dbReference type="Rhea" id="RHEA:12132"/>
        <dbReference type="ChEBI" id="CHEBI:15377"/>
        <dbReference type="ChEBI" id="CHEBI:15378"/>
        <dbReference type="ChEBI" id="CHEBI:30616"/>
        <dbReference type="ChEBI" id="CHEBI:43474"/>
        <dbReference type="ChEBI" id="CHEBI:48775"/>
        <dbReference type="ChEBI" id="CHEBI:456216"/>
        <dbReference type="EC" id="7.2.2.21"/>
    </reaction>
</comment>
<feature type="transmembrane region" description="Helical" evidence="14">
    <location>
        <begin position="596"/>
        <end position="614"/>
    </location>
</feature>
<feature type="transmembrane region" description="Helical" evidence="14">
    <location>
        <begin position="570"/>
        <end position="590"/>
    </location>
</feature>
<comment type="caution">
    <text evidence="16">The sequence shown here is derived from an EMBL/GenBank/DDBJ whole genome shotgun (WGS) entry which is preliminary data.</text>
</comment>
<evidence type="ECO:0000313" key="16">
    <source>
        <dbReference type="EMBL" id="MFD1129662.1"/>
    </source>
</evidence>
<dbReference type="PANTHER" id="PTHR48085">
    <property type="entry name" value="CADMIUM/ZINC-TRANSPORTING ATPASE HMA2-RELATED"/>
    <property type="match status" value="1"/>
</dbReference>
<keyword evidence="9 14" id="KW-1133">Transmembrane helix</keyword>
<dbReference type="NCBIfam" id="TIGR01512">
    <property type="entry name" value="ATPase-IB2_Cd"/>
    <property type="match status" value="1"/>
</dbReference>
<dbReference type="CDD" id="cd02079">
    <property type="entry name" value="P-type_ATPase_HM"/>
    <property type="match status" value="1"/>
</dbReference>
<organism evidence="16 17">
    <name type="scientific">Paenibacillus provencensis</name>
    <dbReference type="NCBI Taxonomy" id="441151"/>
    <lineage>
        <taxon>Bacteria</taxon>
        <taxon>Bacillati</taxon>
        <taxon>Bacillota</taxon>
        <taxon>Bacilli</taxon>
        <taxon>Bacillales</taxon>
        <taxon>Paenibacillaceae</taxon>
        <taxon>Paenibacillus</taxon>
    </lineage>
</organism>
<feature type="transmembrane region" description="Helical" evidence="14">
    <location>
        <begin position="233"/>
        <end position="252"/>
    </location>
</feature>
<keyword evidence="6 14" id="KW-0812">Transmembrane</keyword>
<dbReference type="InterPro" id="IPR023299">
    <property type="entry name" value="ATPase_P-typ_cyto_dom_N"/>
</dbReference>
<dbReference type="InterPro" id="IPR001757">
    <property type="entry name" value="P_typ_ATPase"/>
</dbReference>
<dbReference type="RefSeq" id="WP_091160521.1">
    <property type="nucleotide sequence ID" value="NZ_JBHTKX010000001.1"/>
</dbReference>
<dbReference type="PANTHER" id="PTHR48085:SF5">
    <property type="entry name" value="CADMIUM_ZINC-TRANSPORTING ATPASE HMA4-RELATED"/>
    <property type="match status" value="1"/>
</dbReference>
<dbReference type="InterPro" id="IPR059000">
    <property type="entry name" value="ATPase_P-type_domA"/>
</dbReference>
<keyword evidence="10" id="KW-0406">Ion transport</keyword>
<keyword evidence="4" id="KW-0104">Cadmium</keyword>
<dbReference type="InterPro" id="IPR027256">
    <property type="entry name" value="P-typ_ATPase_IB"/>
</dbReference>
<evidence type="ECO:0000256" key="4">
    <source>
        <dbReference type="ARBA" id="ARBA00022539"/>
    </source>
</evidence>
<protein>
    <recommendedName>
        <fullName evidence="12">Cd(2+)-exporting ATPase</fullName>
        <ecNumber evidence="12">7.2.2.21</ecNumber>
    </recommendedName>
</protein>
<dbReference type="Gene3D" id="3.40.50.1000">
    <property type="entry name" value="HAD superfamily/HAD-like"/>
    <property type="match status" value="1"/>
</dbReference>
<keyword evidence="5" id="KW-0597">Phosphoprotein</keyword>
<dbReference type="NCBIfam" id="TIGR01511">
    <property type="entry name" value="ATPase-IB1_Cu"/>
    <property type="match status" value="1"/>
</dbReference>
<dbReference type="InterPro" id="IPR008250">
    <property type="entry name" value="ATPase_P-typ_transduc_dom_A_sf"/>
</dbReference>
<keyword evidence="14" id="KW-1003">Cell membrane</keyword>
<evidence type="ECO:0000256" key="1">
    <source>
        <dbReference type="ARBA" id="ARBA00004141"/>
    </source>
</evidence>
<dbReference type="Gene3D" id="3.40.1110.10">
    <property type="entry name" value="Calcium-transporting ATPase, cytoplasmic domain N"/>
    <property type="match status" value="1"/>
</dbReference>
<dbReference type="Pfam" id="PF00702">
    <property type="entry name" value="Hydrolase"/>
    <property type="match status" value="1"/>
</dbReference>
<dbReference type="Pfam" id="PF00122">
    <property type="entry name" value="E1-E2_ATPase"/>
    <property type="match status" value="1"/>
</dbReference>
<comment type="similarity">
    <text evidence="2 14">Belongs to the cation transport ATPase (P-type) (TC 3.A.3) family. Type IB subfamily.</text>
</comment>
<dbReference type="NCBIfam" id="TIGR01494">
    <property type="entry name" value="ATPase_P-type"/>
    <property type="match status" value="1"/>
</dbReference>
<dbReference type="SUPFAM" id="SSF56784">
    <property type="entry name" value="HAD-like"/>
    <property type="match status" value="1"/>
</dbReference>
<feature type="domain" description="P-type ATPase A" evidence="15">
    <location>
        <begin position="117"/>
        <end position="216"/>
    </location>
</feature>
<evidence type="ECO:0000256" key="6">
    <source>
        <dbReference type="ARBA" id="ARBA00022692"/>
    </source>
</evidence>
<dbReference type="SFLD" id="SFLDF00027">
    <property type="entry name" value="p-type_atpase"/>
    <property type="match status" value="1"/>
</dbReference>
<evidence type="ECO:0000259" key="15">
    <source>
        <dbReference type="Pfam" id="PF00122"/>
    </source>
</evidence>
<evidence type="ECO:0000256" key="8">
    <source>
        <dbReference type="ARBA" id="ARBA00022967"/>
    </source>
</evidence>
<feature type="transmembrane region" description="Helical" evidence="14">
    <location>
        <begin position="64"/>
        <end position="82"/>
    </location>
</feature>
<dbReference type="InterPro" id="IPR036412">
    <property type="entry name" value="HAD-like_sf"/>
</dbReference>
<dbReference type="InterPro" id="IPR023214">
    <property type="entry name" value="HAD_sf"/>
</dbReference>
<dbReference type="SFLD" id="SFLDG00002">
    <property type="entry name" value="C1.7:_P-type_atpase_like"/>
    <property type="match status" value="1"/>
</dbReference>
<evidence type="ECO:0000256" key="2">
    <source>
        <dbReference type="ARBA" id="ARBA00006024"/>
    </source>
</evidence>
<dbReference type="InterPro" id="IPR023298">
    <property type="entry name" value="ATPase_P-typ_TM_dom_sf"/>
</dbReference>
<dbReference type="Proteomes" id="UP001597169">
    <property type="component" value="Unassembled WGS sequence"/>
</dbReference>
<dbReference type="SUPFAM" id="SSF81653">
    <property type="entry name" value="Calcium ATPase, transduction domain A"/>
    <property type="match status" value="1"/>
</dbReference>
<sequence>MNTVQLRNAYIWFLPLSVGLALLVSYIPMLDDVAGFPPAFYAMLLGGGVIAYRALLAVLDTHRLTAGTLVVITMAGCAYLGFYKAAALVALMMLIGELLEEITLHRTRQSFEELLALVPEEASVWRGGAWIRVSTSELVPDDRVLVRPGERIPADGTVTRGSASISEAALTGEPMPQDKAAGSQVYQGTVAEFGSIEIKVAKTGEETTMGRIIASVLDAQETKGPMQRLADRIAGYFTPIILGTAAITWLFTDDLVRTMTVLVIACPCALVLATPTAVVASVGNVAKRGVLVKGGRAMEALSRVDLVCFDKTGTLTQGKPVLKQILSFGKITEAELLCYAEGAERYSEHPIGLAIREYAAESGLTLAEEPRDFKQEVGMGVSAIVSGKRVRVGNERLMEQWANGADAEAAVQFLAQHPHETVLLIIVEEELAGGLIIGDKVRDEADQALARIRQLGISRIVLLTGDSEGAAASLQRELKLDDVHARLLPHDKLAVIRRYQREGFVVAMVGEGINDAPALAAADVGIAMGAAGTDLAIQSSQVALMGDRLEKLPEVMQISRSTMFIVRQNIWIFAVAFNVIGILLAASGWIDPVMGAAIHNVASLFVVMNSARLIRKKASVSRRSLKMRIQDANS</sequence>
<feature type="transmembrane region" description="Helical" evidence="14">
    <location>
        <begin position="9"/>
        <end position="27"/>
    </location>
</feature>
<gene>
    <name evidence="16" type="ORF">ACFQ3J_15930</name>
</gene>
<dbReference type="EMBL" id="JBHTKX010000001">
    <property type="protein sequence ID" value="MFD1129662.1"/>
    <property type="molecule type" value="Genomic_DNA"/>
</dbReference>
<keyword evidence="11 14" id="KW-0472">Membrane</keyword>
<evidence type="ECO:0000256" key="13">
    <source>
        <dbReference type="ARBA" id="ARBA00049338"/>
    </source>
</evidence>
<evidence type="ECO:0000256" key="12">
    <source>
        <dbReference type="ARBA" id="ARBA00039103"/>
    </source>
</evidence>
<accession>A0ABW3PZ07</accession>
<dbReference type="PROSITE" id="PS00154">
    <property type="entry name" value="ATPASE_E1_E2"/>
    <property type="match status" value="1"/>
</dbReference>
<comment type="subcellular location">
    <subcellularLocation>
        <location evidence="14">Cell membrane</location>
    </subcellularLocation>
    <subcellularLocation>
        <location evidence="1">Membrane</location>
        <topology evidence="1">Multi-pass membrane protein</topology>
    </subcellularLocation>
</comment>
<keyword evidence="14" id="KW-0547">Nucleotide-binding</keyword>
<name>A0ABW3PZ07_9BACL</name>
<dbReference type="InterPro" id="IPR044492">
    <property type="entry name" value="P_typ_ATPase_HD_dom"/>
</dbReference>
<evidence type="ECO:0000256" key="14">
    <source>
        <dbReference type="RuleBase" id="RU362081"/>
    </source>
</evidence>
<keyword evidence="8" id="KW-1278">Translocase</keyword>
<dbReference type="SUPFAM" id="SSF81665">
    <property type="entry name" value="Calcium ATPase, transmembrane domain M"/>
    <property type="match status" value="1"/>
</dbReference>
<evidence type="ECO:0000256" key="7">
    <source>
        <dbReference type="ARBA" id="ARBA00022723"/>
    </source>
</evidence>
<dbReference type="NCBIfam" id="TIGR01525">
    <property type="entry name" value="ATPase-IB_hvy"/>
    <property type="match status" value="1"/>
</dbReference>
<dbReference type="SFLD" id="SFLDS00003">
    <property type="entry name" value="Haloacid_Dehalogenase"/>
    <property type="match status" value="1"/>
</dbReference>
<dbReference type="Gene3D" id="2.70.150.10">
    <property type="entry name" value="Calcium-transporting ATPase, cytoplasmic transduction domain A"/>
    <property type="match status" value="1"/>
</dbReference>
<keyword evidence="17" id="KW-1185">Reference proteome</keyword>
<reference evidence="17" key="1">
    <citation type="journal article" date="2019" name="Int. J. Syst. Evol. Microbiol.">
        <title>The Global Catalogue of Microorganisms (GCM) 10K type strain sequencing project: providing services to taxonomists for standard genome sequencing and annotation.</title>
        <authorList>
            <consortium name="The Broad Institute Genomics Platform"/>
            <consortium name="The Broad Institute Genome Sequencing Center for Infectious Disease"/>
            <person name="Wu L."/>
            <person name="Ma J."/>
        </authorList>
    </citation>
    <scope>NUCLEOTIDE SEQUENCE [LARGE SCALE GENOMIC DNA]</scope>
    <source>
        <strain evidence="17">CCUG 53519</strain>
    </source>
</reference>
<evidence type="ECO:0000256" key="10">
    <source>
        <dbReference type="ARBA" id="ARBA00023065"/>
    </source>
</evidence>
<keyword evidence="14" id="KW-0067">ATP-binding</keyword>
<evidence type="ECO:0000313" key="17">
    <source>
        <dbReference type="Proteomes" id="UP001597169"/>
    </source>
</evidence>
<feature type="transmembrane region" description="Helical" evidence="14">
    <location>
        <begin position="39"/>
        <end position="59"/>
    </location>
</feature>
<dbReference type="InterPro" id="IPR051014">
    <property type="entry name" value="Cation_Transport_ATPase_IB"/>
</dbReference>
<feature type="transmembrane region" description="Helical" evidence="14">
    <location>
        <begin position="258"/>
        <end position="286"/>
    </location>
</feature>
<dbReference type="EC" id="7.2.2.21" evidence="12"/>